<dbReference type="AlphaFoldDB" id="A0A6B1DUX1"/>
<dbReference type="InterPro" id="IPR013320">
    <property type="entry name" value="ConA-like_dom_sf"/>
</dbReference>
<dbReference type="PANTHER" id="PTHR10963">
    <property type="entry name" value="GLYCOSYL HYDROLASE-RELATED"/>
    <property type="match status" value="1"/>
</dbReference>
<dbReference type="InterPro" id="IPR003646">
    <property type="entry name" value="SH3-like_bac-type"/>
</dbReference>
<dbReference type="Gene3D" id="2.30.30.40">
    <property type="entry name" value="SH3 Domains"/>
    <property type="match status" value="2"/>
</dbReference>
<dbReference type="PROSITE" id="PS51762">
    <property type="entry name" value="GH16_2"/>
    <property type="match status" value="1"/>
</dbReference>
<feature type="non-terminal residue" evidence="4">
    <location>
        <position position="1"/>
    </location>
</feature>
<dbReference type="CDD" id="cd08023">
    <property type="entry name" value="GH16_laminarinase_like"/>
    <property type="match status" value="1"/>
</dbReference>
<proteinExistence type="inferred from homology"/>
<dbReference type="Gene3D" id="2.60.120.200">
    <property type="match status" value="1"/>
</dbReference>
<feature type="domain" description="SH3b" evidence="3">
    <location>
        <begin position="24"/>
        <end position="89"/>
    </location>
</feature>
<comment type="similarity">
    <text evidence="1">Belongs to the glycosyl hydrolase 16 family.</text>
</comment>
<evidence type="ECO:0000259" key="3">
    <source>
        <dbReference type="PROSITE" id="PS51781"/>
    </source>
</evidence>
<feature type="domain" description="GH16" evidence="2">
    <location>
        <begin position="196"/>
        <end position="460"/>
    </location>
</feature>
<organism evidence="4">
    <name type="scientific">Caldilineaceae bacterium SB0662_bin_9</name>
    <dbReference type="NCBI Taxonomy" id="2605258"/>
    <lineage>
        <taxon>Bacteria</taxon>
        <taxon>Bacillati</taxon>
        <taxon>Chloroflexota</taxon>
        <taxon>Caldilineae</taxon>
        <taxon>Caldilineales</taxon>
        <taxon>Caldilineaceae</taxon>
    </lineage>
</organism>
<reference evidence="4" key="1">
    <citation type="submission" date="2019-09" db="EMBL/GenBank/DDBJ databases">
        <title>Characterisation of the sponge microbiome using genome-centric metagenomics.</title>
        <authorList>
            <person name="Engelberts J.P."/>
            <person name="Robbins S.J."/>
            <person name="De Goeij J.M."/>
            <person name="Aranda M."/>
            <person name="Bell S.C."/>
            <person name="Webster N.S."/>
        </authorList>
    </citation>
    <scope>NUCLEOTIDE SEQUENCE</scope>
    <source>
        <strain evidence="4">SB0662_bin_9</strain>
    </source>
</reference>
<dbReference type="InterPro" id="IPR000757">
    <property type="entry name" value="Beta-glucanase-like"/>
</dbReference>
<name>A0A6B1DUX1_9CHLR</name>
<dbReference type="PROSITE" id="PS51781">
    <property type="entry name" value="SH3B"/>
    <property type="match status" value="1"/>
</dbReference>
<dbReference type="PANTHER" id="PTHR10963:SF55">
    <property type="entry name" value="GLYCOSIDE HYDROLASE FAMILY 16 PROTEIN"/>
    <property type="match status" value="1"/>
</dbReference>
<dbReference type="SUPFAM" id="SSF49899">
    <property type="entry name" value="Concanavalin A-like lectins/glucanases"/>
    <property type="match status" value="1"/>
</dbReference>
<evidence type="ECO:0000259" key="2">
    <source>
        <dbReference type="PROSITE" id="PS51762"/>
    </source>
</evidence>
<gene>
    <name evidence="4" type="ORF">F4Y08_07460</name>
</gene>
<sequence length="460" mass="51197">PTPDPPFPALCRFSIHPLIPVPVSEVLDVAVRIPTANLREGPGLSHPIASRVSQGTLLKVQGRNSGGDWVQVAHEGQTLWIHADHTDLATERLAGLPVKAVPTPLSDSAPATPTPVSVALIVTGTVVNVRTGPSIDFPVRSQVRQGDQLQPQGLNAAGDWVQVSDPTGGTELLWIYAPLTDLEAYHRAVLPAVAAPALPDTPTPEPTPTVPVAQDVPCPLVWSDEFEEDGLPDSAKWWFDQRPNRWYSDALTYWTKRREANARIEDGRLIIEAHKEDYGGREFTVARLTSKQAWTYGWYEISARLPEGRGVKSAIWMVSNSNPYGSWPGSGEIDIMEFVGYKPGIIHATVHTEAYNHRIGNHQVKRLQIPDASSEFHLYGMEWTESAIKIHVDDTHYYTFENERLRNSSADQRHWPFDHPFHFILTISVGGGWAGTKGVDPDIWPQRMELDYMRIYACKP</sequence>
<evidence type="ECO:0000313" key="4">
    <source>
        <dbReference type="EMBL" id="MYD90164.1"/>
    </source>
</evidence>
<dbReference type="SMART" id="SM00287">
    <property type="entry name" value="SH3b"/>
    <property type="match status" value="2"/>
</dbReference>
<dbReference type="InterPro" id="IPR050546">
    <property type="entry name" value="Glycosyl_Hydrlase_16"/>
</dbReference>
<accession>A0A6B1DUX1</accession>
<evidence type="ECO:0000256" key="1">
    <source>
        <dbReference type="ARBA" id="ARBA00006865"/>
    </source>
</evidence>
<protein>
    <submittedName>
        <fullName evidence="4">Family 16 glycosylhydrolase</fullName>
    </submittedName>
</protein>
<dbReference type="GO" id="GO:0005975">
    <property type="term" value="P:carbohydrate metabolic process"/>
    <property type="evidence" value="ECO:0007669"/>
    <property type="project" value="InterPro"/>
</dbReference>
<comment type="caution">
    <text evidence="4">The sequence shown here is derived from an EMBL/GenBank/DDBJ whole genome shotgun (WGS) entry which is preliminary data.</text>
</comment>
<dbReference type="Pfam" id="PF08239">
    <property type="entry name" value="SH3_3"/>
    <property type="match status" value="1"/>
</dbReference>
<keyword evidence="4" id="KW-0378">Hydrolase</keyword>
<dbReference type="EMBL" id="VXPY01000052">
    <property type="protein sequence ID" value="MYD90164.1"/>
    <property type="molecule type" value="Genomic_DNA"/>
</dbReference>
<dbReference type="Pfam" id="PF00722">
    <property type="entry name" value="Glyco_hydro_16"/>
    <property type="match status" value="1"/>
</dbReference>
<dbReference type="GO" id="GO:0004553">
    <property type="term" value="F:hydrolase activity, hydrolyzing O-glycosyl compounds"/>
    <property type="evidence" value="ECO:0007669"/>
    <property type="project" value="InterPro"/>
</dbReference>